<dbReference type="GO" id="GO:0016755">
    <property type="term" value="F:aminoacyltransferase activity"/>
    <property type="evidence" value="ECO:0007669"/>
    <property type="project" value="TreeGrafter"/>
</dbReference>
<feature type="transmembrane region" description="Helical" evidence="6">
    <location>
        <begin position="137"/>
        <end position="157"/>
    </location>
</feature>
<dbReference type="EMBL" id="BJNY01000006">
    <property type="protein sequence ID" value="GED05629.1"/>
    <property type="molecule type" value="Genomic_DNA"/>
</dbReference>
<comment type="caution">
    <text evidence="8">The sequence shown here is derived from an EMBL/GenBank/DDBJ whole genome shotgun (WGS) entry which is preliminary data.</text>
</comment>
<evidence type="ECO:0000256" key="3">
    <source>
        <dbReference type="ARBA" id="ARBA00022692"/>
    </source>
</evidence>
<feature type="transmembrane region" description="Helical" evidence="6">
    <location>
        <begin position="21"/>
        <end position="39"/>
    </location>
</feature>
<evidence type="ECO:0000313" key="8">
    <source>
        <dbReference type="EMBL" id="GED05629.1"/>
    </source>
</evidence>
<dbReference type="InterPro" id="IPR051211">
    <property type="entry name" value="PG_lysyltransferase"/>
</dbReference>
<keyword evidence="4 6" id="KW-1133">Transmembrane helix</keyword>
<proteinExistence type="predicted"/>
<evidence type="ECO:0000259" key="7">
    <source>
        <dbReference type="Pfam" id="PF09924"/>
    </source>
</evidence>
<dbReference type="GO" id="GO:0055091">
    <property type="term" value="P:phospholipid homeostasis"/>
    <property type="evidence" value="ECO:0007669"/>
    <property type="project" value="TreeGrafter"/>
</dbReference>
<gene>
    <name evidence="8" type="ORF">AUR04nite_11610</name>
</gene>
<dbReference type="RefSeq" id="WP_141362902.1">
    <property type="nucleotide sequence ID" value="NZ_BAAAJL010000007.1"/>
</dbReference>
<feature type="domain" description="Phosphatidylglycerol lysyltransferase C-terminal" evidence="7">
    <location>
        <begin position="232"/>
        <end position="524"/>
    </location>
</feature>
<evidence type="ECO:0000256" key="5">
    <source>
        <dbReference type="ARBA" id="ARBA00023136"/>
    </source>
</evidence>
<keyword evidence="2" id="KW-1003">Cell membrane</keyword>
<reference evidence="8 9" key="1">
    <citation type="submission" date="2019-06" db="EMBL/GenBank/DDBJ databases">
        <title>Whole genome shotgun sequence of Glutamicibacter uratoxydans NBRC 15515.</title>
        <authorList>
            <person name="Hosoyama A."/>
            <person name="Uohara A."/>
            <person name="Ohji S."/>
            <person name="Ichikawa N."/>
        </authorList>
    </citation>
    <scope>NUCLEOTIDE SEQUENCE [LARGE SCALE GENOMIC DNA]</scope>
    <source>
        <strain evidence="8 9">NBRC 15515</strain>
    </source>
</reference>
<accession>A0A4Y4DJY7</accession>
<dbReference type="PANTHER" id="PTHR34697:SF2">
    <property type="entry name" value="PHOSPHATIDYLGLYCEROL LYSYLTRANSFERASE"/>
    <property type="match status" value="1"/>
</dbReference>
<dbReference type="InterPro" id="IPR024320">
    <property type="entry name" value="LPG_synthase_C"/>
</dbReference>
<organism evidence="8 9">
    <name type="scientific">Glutamicibacter uratoxydans</name>
    <name type="common">Arthrobacter uratoxydans</name>
    <dbReference type="NCBI Taxonomy" id="43667"/>
    <lineage>
        <taxon>Bacteria</taxon>
        <taxon>Bacillati</taxon>
        <taxon>Actinomycetota</taxon>
        <taxon>Actinomycetes</taxon>
        <taxon>Micrococcales</taxon>
        <taxon>Micrococcaceae</taxon>
        <taxon>Glutamicibacter</taxon>
    </lineage>
</organism>
<keyword evidence="5 6" id="KW-0472">Membrane</keyword>
<name>A0A4Y4DJY7_GLUUR</name>
<feature type="transmembrane region" description="Helical" evidence="6">
    <location>
        <begin position="105"/>
        <end position="125"/>
    </location>
</feature>
<evidence type="ECO:0000256" key="1">
    <source>
        <dbReference type="ARBA" id="ARBA00004651"/>
    </source>
</evidence>
<feature type="transmembrane region" description="Helical" evidence="6">
    <location>
        <begin position="59"/>
        <end position="76"/>
    </location>
</feature>
<dbReference type="OrthoDB" id="594838at2"/>
<comment type="subcellular location">
    <subcellularLocation>
        <location evidence="1">Cell membrane</location>
        <topology evidence="1">Multi-pass membrane protein</topology>
    </subcellularLocation>
</comment>
<protein>
    <recommendedName>
        <fullName evidence="7">Phosphatidylglycerol lysyltransferase C-terminal domain-containing protein</fullName>
    </recommendedName>
</protein>
<keyword evidence="9" id="KW-1185">Reference proteome</keyword>
<evidence type="ECO:0000256" key="4">
    <source>
        <dbReference type="ARBA" id="ARBA00022989"/>
    </source>
</evidence>
<keyword evidence="3 6" id="KW-0812">Transmembrane</keyword>
<dbReference type="Proteomes" id="UP000316612">
    <property type="component" value="Unassembled WGS sequence"/>
</dbReference>
<evidence type="ECO:0000256" key="2">
    <source>
        <dbReference type="ARBA" id="ARBA00022475"/>
    </source>
</evidence>
<dbReference type="PANTHER" id="PTHR34697">
    <property type="entry name" value="PHOSPHATIDYLGLYCEROL LYSYLTRANSFERASE"/>
    <property type="match status" value="1"/>
</dbReference>
<sequence length="563" mass="60311">MTSANLSAVAKVRRRDNARAAASYIAVALALISLAAPMFRGLHGLFPALLPEFLVQVSRVYAIFGAFGLLVVAKYLRSGNRVAWAGSMALLAANTVLHLGRGADLPVAVLSAAALAWLAWQHRAFPVWPGRVLTRRVIVVTLVVLGAATLIAAGALVHHARRTGQSFGAGVGQLFGALNGELHETSSHPHVAGFIALLICLLGTAGWFLWDGMRRRQVGSREQLAARERARAVLAAHGGGTLDYFALRDDKAFFFLHNSVVAYAVRGSVALVSPDPIGPAAEREEVWAEFMLFAERRGCSVSVMGAAQDWLGIYEASGLRSVYLGDEAIVDSAGFSLAGKKSKSLRQGHARLLRAGYRVEHIKAPQVPAALRAQLLELSTQSRQGEAERGFSMTLSRLFDPLDTELLLSIAFDAADAPQAFIQWVPASKVGGWSLDVMRRSTAQELPGGLTDFIIIETLAMMAGSGGGGLGLNFAVLREAVQGGAGASRLEKLVAKQASKHAQVASLYKFNAKYDPRWAPRYAAVGTIDLWLAQGLRIAQAEGYAELPGLDRFAARAEHQQDH</sequence>
<evidence type="ECO:0000313" key="9">
    <source>
        <dbReference type="Proteomes" id="UP000316612"/>
    </source>
</evidence>
<feature type="transmembrane region" description="Helical" evidence="6">
    <location>
        <begin position="191"/>
        <end position="210"/>
    </location>
</feature>
<evidence type="ECO:0000256" key="6">
    <source>
        <dbReference type="SAM" id="Phobius"/>
    </source>
</evidence>
<dbReference type="Pfam" id="PF09924">
    <property type="entry name" value="LPG_synthase_C"/>
    <property type="match status" value="1"/>
</dbReference>
<dbReference type="AlphaFoldDB" id="A0A4Y4DJY7"/>
<dbReference type="GO" id="GO:0005886">
    <property type="term" value="C:plasma membrane"/>
    <property type="evidence" value="ECO:0007669"/>
    <property type="project" value="UniProtKB-SubCell"/>
</dbReference>